<proteinExistence type="predicted"/>
<dbReference type="AlphaFoldDB" id="A0A2N5UMX0"/>
<organism evidence="2 3">
    <name type="scientific">Puccinia coronata f. sp. avenae</name>
    <dbReference type="NCBI Taxonomy" id="200324"/>
    <lineage>
        <taxon>Eukaryota</taxon>
        <taxon>Fungi</taxon>
        <taxon>Dikarya</taxon>
        <taxon>Basidiomycota</taxon>
        <taxon>Pucciniomycotina</taxon>
        <taxon>Pucciniomycetes</taxon>
        <taxon>Pucciniales</taxon>
        <taxon>Pucciniaceae</taxon>
        <taxon>Puccinia</taxon>
    </lineage>
</organism>
<reference evidence="2 3" key="1">
    <citation type="submission" date="2017-11" db="EMBL/GenBank/DDBJ databases">
        <title>De novo assembly and phasing of dikaryotic genomes from two isolates of Puccinia coronata f. sp. avenae, the causal agent of oat crown rust.</title>
        <authorList>
            <person name="Miller M.E."/>
            <person name="Zhang Y."/>
            <person name="Omidvar V."/>
            <person name="Sperschneider J."/>
            <person name="Schwessinger B."/>
            <person name="Raley C."/>
            <person name="Palmer J.M."/>
            <person name="Garnica D."/>
            <person name="Upadhyaya N."/>
            <person name="Rathjen J."/>
            <person name="Taylor J.M."/>
            <person name="Park R.F."/>
            <person name="Dodds P.N."/>
            <person name="Hirsch C.D."/>
            <person name="Kianian S.F."/>
            <person name="Figueroa M."/>
        </authorList>
    </citation>
    <scope>NUCLEOTIDE SEQUENCE [LARGE SCALE GENOMIC DNA]</scope>
    <source>
        <strain evidence="2">12NC29</strain>
    </source>
</reference>
<feature type="region of interest" description="Disordered" evidence="1">
    <location>
        <begin position="58"/>
        <end position="102"/>
    </location>
</feature>
<evidence type="ECO:0000313" key="2">
    <source>
        <dbReference type="EMBL" id="PLW39118.1"/>
    </source>
</evidence>
<keyword evidence="3" id="KW-1185">Reference proteome</keyword>
<name>A0A2N5UMX0_9BASI</name>
<evidence type="ECO:0000313" key="3">
    <source>
        <dbReference type="Proteomes" id="UP000235388"/>
    </source>
</evidence>
<evidence type="ECO:0000256" key="1">
    <source>
        <dbReference type="SAM" id="MobiDB-lite"/>
    </source>
</evidence>
<protein>
    <submittedName>
        <fullName evidence="2">Uncharacterized protein</fullName>
    </submittedName>
</protein>
<dbReference type="EMBL" id="PGCJ01000198">
    <property type="protein sequence ID" value="PLW39118.1"/>
    <property type="molecule type" value="Genomic_DNA"/>
</dbReference>
<accession>A0A2N5UMX0</accession>
<comment type="caution">
    <text evidence="2">The sequence shown here is derived from an EMBL/GenBank/DDBJ whole genome shotgun (WGS) entry which is preliminary data.</text>
</comment>
<dbReference type="Proteomes" id="UP000235388">
    <property type="component" value="Unassembled WGS sequence"/>
</dbReference>
<gene>
    <name evidence="2" type="ORF">PCANC_12591</name>
</gene>
<sequence length="102" mass="11212">MERLRQGGESLQSAARMVGRLEQPVPVLRPPASYSYQLTPYTPTTHPQATIHPKLFSRTHPPSREFPTRPEGAITGLSTGSGGIRRVLRAQPRPKTSLGREG</sequence>